<feature type="region of interest" description="Disordered" evidence="1">
    <location>
        <begin position="72"/>
        <end position="113"/>
    </location>
</feature>
<feature type="compositionally biased region" description="Basic and acidic residues" evidence="1">
    <location>
        <begin position="235"/>
        <end position="255"/>
    </location>
</feature>
<organism evidence="2 3">
    <name type="scientific">Panicum hallii var. hallii</name>
    <dbReference type="NCBI Taxonomy" id="1504633"/>
    <lineage>
        <taxon>Eukaryota</taxon>
        <taxon>Viridiplantae</taxon>
        <taxon>Streptophyta</taxon>
        <taxon>Embryophyta</taxon>
        <taxon>Tracheophyta</taxon>
        <taxon>Spermatophyta</taxon>
        <taxon>Magnoliopsida</taxon>
        <taxon>Liliopsida</taxon>
        <taxon>Poales</taxon>
        <taxon>Poaceae</taxon>
        <taxon>PACMAD clade</taxon>
        <taxon>Panicoideae</taxon>
        <taxon>Panicodae</taxon>
        <taxon>Paniceae</taxon>
        <taxon>Panicinae</taxon>
        <taxon>Panicum</taxon>
        <taxon>Panicum sect. Panicum</taxon>
    </lineage>
</organism>
<proteinExistence type="predicted"/>
<feature type="compositionally biased region" description="Basic and acidic residues" evidence="1">
    <location>
        <begin position="99"/>
        <end position="113"/>
    </location>
</feature>
<name>A0A2T7C273_9POAL</name>
<gene>
    <name evidence="2" type="ORF">GQ55_9G121200</name>
</gene>
<feature type="region of interest" description="Disordered" evidence="1">
    <location>
        <begin position="145"/>
        <end position="171"/>
    </location>
</feature>
<evidence type="ECO:0000313" key="2">
    <source>
        <dbReference type="EMBL" id="PUZ37452.1"/>
    </source>
</evidence>
<dbReference type="AlphaFoldDB" id="A0A2T7C273"/>
<evidence type="ECO:0000256" key="1">
    <source>
        <dbReference type="SAM" id="MobiDB-lite"/>
    </source>
</evidence>
<keyword evidence="3" id="KW-1185">Reference proteome</keyword>
<feature type="compositionally biased region" description="Basic and acidic residues" evidence="1">
    <location>
        <begin position="271"/>
        <end position="318"/>
    </location>
</feature>
<accession>A0A2T7C273</accession>
<feature type="region of interest" description="Disordered" evidence="1">
    <location>
        <begin position="203"/>
        <end position="340"/>
    </location>
</feature>
<dbReference type="Proteomes" id="UP000244336">
    <property type="component" value="Chromosome 9"/>
</dbReference>
<feature type="compositionally biased region" description="Basic and acidic residues" evidence="1">
    <location>
        <begin position="74"/>
        <end position="87"/>
    </location>
</feature>
<dbReference type="Gramene" id="PUZ37452">
    <property type="protein sequence ID" value="PUZ37452"/>
    <property type="gene ID" value="GQ55_9G121200"/>
</dbReference>
<sequence>MHDPRCKLRKLEETLILVNRELLQYHNSISMQMWLLPGCLLMWFPGSQMSEPCCLHKIACFFLSGGAMEVEEEREQRRVEDGVEHPPGHPLAPAGGEVEPQHDHGGREAEEELHDLQLRDGALQPLRPAQPDAAAEVVGVHDDVHAGVGDERDGHQGLARGEPEVAHGDDDGVVVDVEQRERAAAEQDKQRVAELVHLGEVEHVRPEEDGARRLRGAARGEAERPRPPRRRRRGGRGERAPGGHGGGEREEDRVVGRGGQAQRPRRQRREMRKDEAVQDEHRGEVAADDGGREGRGSAERAARLPAEGRHRRVLHQEPPRPAQQQRRHRARLASGGATDS</sequence>
<dbReference type="EMBL" id="CM009757">
    <property type="protein sequence ID" value="PUZ37452.1"/>
    <property type="molecule type" value="Genomic_DNA"/>
</dbReference>
<feature type="compositionally biased region" description="Basic and acidic residues" evidence="1">
    <location>
        <begin position="145"/>
        <end position="170"/>
    </location>
</feature>
<reference evidence="2 3" key="1">
    <citation type="submission" date="2018-04" db="EMBL/GenBank/DDBJ databases">
        <title>WGS assembly of Panicum hallii var. hallii HAL2.</title>
        <authorList>
            <person name="Lovell J."/>
            <person name="Jenkins J."/>
            <person name="Lowry D."/>
            <person name="Mamidi S."/>
            <person name="Sreedasyam A."/>
            <person name="Weng X."/>
            <person name="Barry K."/>
            <person name="Bonette J."/>
            <person name="Campitelli B."/>
            <person name="Daum C."/>
            <person name="Gordon S."/>
            <person name="Gould B."/>
            <person name="Lipzen A."/>
            <person name="MacQueen A."/>
            <person name="Palacio-Mejia J."/>
            <person name="Plott C."/>
            <person name="Shakirov E."/>
            <person name="Shu S."/>
            <person name="Yoshinaga Y."/>
            <person name="Zane M."/>
            <person name="Rokhsar D."/>
            <person name="Grimwood J."/>
            <person name="Schmutz J."/>
            <person name="Juenger T."/>
        </authorList>
    </citation>
    <scope>NUCLEOTIDE SEQUENCE [LARGE SCALE GENOMIC DNA]</scope>
    <source>
        <strain evidence="3">cv. HAL2</strain>
    </source>
</reference>
<feature type="compositionally biased region" description="Basic and acidic residues" evidence="1">
    <location>
        <begin position="203"/>
        <end position="226"/>
    </location>
</feature>
<protein>
    <submittedName>
        <fullName evidence="2">Uncharacterized protein</fullName>
    </submittedName>
</protein>
<evidence type="ECO:0000313" key="3">
    <source>
        <dbReference type="Proteomes" id="UP000244336"/>
    </source>
</evidence>